<dbReference type="Gene3D" id="2.170.190.11">
    <property type="entry name" value="Molybdopterin biosynthesis moea protein, domain 3"/>
    <property type="match status" value="1"/>
</dbReference>
<feature type="domain" description="MoaB/Mog" evidence="3">
    <location>
        <begin position="184"/>
        <end position="320"/>
    </location>
</feature>
<dbReference type="PANTHER" id="PTHR10192">
    <property type="entry name" value="MOLYBDOPTERIN BIOSYNTHESIS PROTEIN"/>
    <property type="match status" value="1"/>
</dbReference>
<reference evidence="4 5" key="1">
    <citation type="journal article" date="2017" name="BMC Genomics">
        <title>Genomic analysis of methanogenic archaea reveals a shift towards energy conservation.</title>
        <authorList>
            <person name="Gilmore S.P."/>
            <person name="Henske J.K."/>
            <person name="Sexton J.A."/>
            <person name="Solomon K.V."/>
            <person name="Seppala S."/>
            <person name="Yoo J.I."/>
            <person name="Huyett L.M."/>
            <person name="Pressman A."/>
            <person name="Cogan J.Z."/>
            <person name="Kivenson V."/>
            <person name="Peng X."/>
            <person name="Tan Y."/>
            <person name="Valentine D.L."/>
            <person name="O'Malley M.A."/>
        </authorList>
    </citation>
    <scope>NUCLEOTIDE SEQUENCE [LARGE SCALE GENOMIC DNA]</scope>
    <source>
        <strain evidence="4 5">M.o.H.</strain>
    </source>
</reference>
<dbReference type="InterPro" id="IPR005110">
    <property type="entry name" value="MoeA_linker/N"/>
</dbReference>
<dbReference type="UniPathway" id="UPA00344"/>
<dbReference type="GO" id="GO:0006777">
    <property type="term" value="P:Mo-molybdopterin cofactor biosynthetic process"/>
    <property type="evidence" value="ECO:0007669"/>
    <property type="project" value="UniProtKB-KW"/>
</dbReference>
<comment type="caution">
    <text evidence="4">The sequence shown here is derived from an EMBL/GenBank/DDBJ whole genome shotgun (WGS) entry which is preliminary data.</text>
</comment>
<dbReference type="NCBIfam" id="TIGR00177">
    <property type="entry name" value="molyb_syn"/>
    <property type="match status" value="1"/>
</dbReference>
<dbReference type="SUPFAM" id="SSF53218">
    <property type="entry name" value="Molybdenum cofactor biosynthesis proteins"/>
    <property type="match status" value="1"/>
</dbReference>
<evidence type="ECO:0000256" key="2">
    <source>
        <dbReference type="ARBA" id="ARBA00023150"/>
    </source>
</evidence>
<dbReference type="Pfam" id="PF03454">
    <property type="entry name" value="MoeA_C"/>
    <property type="match status" value="1"/>
</dbReference>
<dbReference type="SMART" id="SM00852">
    <property type="entry name" value="MoCF_biosynth"/>
    <property type="match status" value="1"/>
</dbReference>
<comment type="pathway">
    <text evidence="1">Cofactor biosynthesis; molybdopterin biosynthesis.</text>
</comment>
<dbReference type="CDD" id="cd00887">
    <property type="entry name" value="MoeA"/>
    <property type="match status" value="1"/>
</dbReference>
<dbReference type="GO" id="GO:0061599">
    <property type="term" value="F:molybdopterin molybdotransferase activity"/>
    <property type="evidence" value="ECO:0007669"/>
    <property type="project" value="TreeGrafter"/>
</dbReference>
<protein>
    <submittedName>
        <fullName evidence="4">Molybdenum cofactor biosynthesis protein MoeA</fullName>
    </submittedName>
</protein>
<dbReference type="Gene3D" id="2.40.340.10">
    <property type="entry name" value="MoeA, C-terminal, domain IV"/>
    <property type="match status" value="1"/>
</dbReference>
<sequence>MFISELIPVKDALKIIDNIEIKLDIERIPLEEAYNRVLAEDIKALLDSPSFDRSAMDGYAVQAEDTFGSSETSPAYLKVVDRICAGDTSKIVLKQGEAIKIATGAPIPEGANAVVMEEYTYEENNDLEVSKTLFPGENVAPFGEDFKKGDELLKSGKLLRPQDIGIITSAGHDTINVFKKPKIGVITTGNELVMSKSEIKGAKIINSNYYTLKALVESTLAVPELTHCVDDAQKVKEQIETFLESCDAVITTGGTAISKGDVVVDVVDKMGEVLIHGAGIRPGKPFGFGVINGTPIFMLSGYPVASMVQFDIFTRNYLLKMQNIHKEFSIIKKTASRKIASTLGRTDYVRAKTEGNLVHPLKIDGSGIIRSMVESDCYILIEENVEGINEGEECDVLLYDSLKV</sequence>
<dbReference type="PANTHER" id="PTHR10192:SF19">
    <property type="entry name" value="MOLYBDOPTERIN BIOSYNTHESIS PROTEIN MJ0666-RELATED"/>
    <property type="match status" value="1"/>
</dbReference>
<evidence type="ECO:0000259" key="3">
    <source>
        <dbReference type="SMART" id="SM00852"/>
    </source>
</evidence>
<dbReference type="InterPro" id="IPR038987">
    <property type="entry name" value="MoeA-like"/>
</dbReference>
<keyword evidence="5" id="KW-1185">Reference proteome</keyword>
<dbReference type="NCBIfam" id="NF045515">
    <property type="entry name" value="Glp_gephyrin"/>
    <property type="match status" value="1"/>
</dbReference>
<dbReference type="InterPro" id="IPR036688">
    <property type="entry name" value="MoeA_C_domain_IV_sf"/>
</dbReference>
<name>A0A2A2H101_METBR</name>
<dbReference type="Gene3D" id="3.90.105.10">
    <property type="entry name" value="Molybdopterin biosynthesis moea protein, domain 2"/>
    <property type="match status" value="1"/>
</dbReference>
<accession>A0A2A2H101</accession>
<evidence type="ECO:0000256" key="1">
    <source>
        <dbReference type="ARBA" id="ARBA00005046"/>
    </source>
</evidence>
<dbReference type="SUPFAM" id="SSF63867">
    <property type="entry name" value="MoeA C-terminal domain-like"/>
    <property type="match status" value="1"/>
</dbReference>
<dbReference type="SUPFAM" id="SSF63882">
    <property type="entry name" value="MoeA N-terminal region -like"/>
    <property type="match status" value="1"/>
</dbReference>
<dbReference type="Proteomes" id="UP000217784">
    <property type="component" value="Unassembled WGS sequence"/>
</dbReference>
<dbReference type="Gene3D" id="3.40.980.10">
    <property type="entry name" value="MoaB/Mog-like domain"/>
    <property type="match status" value="1"/>
</dbReference>
<dbReference type="AlphaFoldDB" id="A0A2A2H101"/>
<dbReference type="Pfam" id="PF00994">
    <property type="entry name" value="MoCF_biosynth"/>
    <property type="match status" value="1"/>
</dbReference>
<gene>
    <name evidence="4" type="ORF">ASJ80_07290</name>
</gene>
<dbReference type="Pfam" id="PF03453">
    <property type="entry name" value="MoeA_N"/>
    <property type="match status" value="1"/>
</dbReference>
<dbReference type="RefSeq" id="WP_069583970.1">
    <property type="nucleotide sequence ID" value="NZ_LMVM01000040.1"/>
</dbReference>
<dbReference type="OrthoDB" id="31371at2157"/>
<evidence type="ECO:0000313" key="5">
    <source>
        <dbReference type="Proteomes" id="UP000217784"/>
    </source>
</evidence>
<dbReference type="EMBL" id="LMVM01000040">
    <property type="protein sequence ID" value="PAV03067.1"/>
    <property type="molecule type" value="Genomic_DNA"/>
</dbReference>
<keyword evidence="2" id="KW-0501">Molybdenum cofactor biosynthesis</keyword>
<evidence type="ECO:0000313" key="4">
    <source>
        <dbReference type="EMBL" id="PAV03067.1"/>
    </source>
</evidence>
<dbReference type="InterPro" id="IPR036135">
    <property type="entry name" value="MoeA_linker/N_sf"/>
</dbReference>
<dbReference type="InterPro" id="IPR005111">
    <property type="entry name" value="MoeA_C_domain_IV"/>
</dbReference>
<dbReference type="InterPro" id="IPR001453">
    <property type="entry name" value="MoaB/Mog_dom"/>
</dbReference>
<dbReference type="GO" id="GO:0005737">
    <property type="term" value="C:cytoplasm"/>
    <property type="evidence" value="ECO:0007669"/>
    <property type="project" value="TreeGrafter"/>
</dbReference>
<dbReference type="InterPro" id="IPR036425">
    <property type="entry name" value="MoaB/Mog-like_dom_sf"/>
</dbReference>
<dbReference type="FunFam" id="2.170.190.11:FF:000001">
    <property type="entry name" value="Molybdopterin molybdenumtransferase"/>
    <property type="match status" value="1"/>
</dbReference>
<organism evidence="4 5">
    <name type="scientific">Methanobacterium bryantii</name>
    <dbReference type="NCBI Taxonomy" id="2161"/>
    <lineage>
        <taxon>Archaea</taxon>
        <taxon>Methanobacteriati</taxon>
        <taxon>Methanobacteriota</taxon>
        <taxon>Methanomada group</taxon>
        <taxon>Methanobacteria</taxon>
        <taxon>Methanobacteriales</taxon>
        <taxon>Methanobacteriaceae</taxon>
        <taxon>Methanobacterium</taxon>
    </lineage>
</organism>
<proteinExistence type="predicted"/>